<dbReference type="Gene3D" id="3.40.50.1240">
    <property type="entry name" value="Phosphoglycerate mutase-like"/>
    <property type="match status" value="1"/>
</dbReference>
<evidence type="ECO:0000313" key="3">
    <source>
        <dbReference type="Proteomes" id="UP000070186"/>
    </source>
</evidence>
<dbReference type="AlphaFoldDB" id="A0A133XGQ9"/>
<dbReference type="EMBL" id="LODL01000021">
    <property type="protein sequence ID" value="KXB30135.1"/>
    <property type="molecule type" value="Genomic_DNA"/>
</dbReference>
<dbReference type="GO" id="GO:0016791">
    <property type="term" value="F:phosphatase activity"/>
    <property type="evidence" value="ECO:0007669"/>
    <property type="project" value="TreeGrafter"/>
</dbReference>
<organism evidence="2 3">
    <name type="scientific">Dechloromonas denitrificans</name>
    <dbReference type="NCBI Taxonomy" id="281362"/>
    <lineage>
        <taxon>Bacteria</taxon>
        <taxon>Pseudomonadati</taxon>
        <taxon>Pseudomonadota</taxon>
        <taxon>Betaproteobacteria</taxon>
        <taxon>Rhodocyclales</taxon>
        <taxon>Azonexaceae</taxon>
        <taxon>Dechloromonas</taxon>
    </lineage>
</organism>
<dbReference type="InterPro" id="IPR029033">
    <property type="entry name" value="His_PPase_superfam"/>
</dbReference>
<dbReference type="STRING" id="281362.AT959_12230"/>
<feature type="binding site" evidence="1">
    <location>
        <position position="59"/>
    </location>
    <ligand>
        <name>substrate</name>
    </ligand>
</feature>
<dbReference type="SMART" id="SM00855">
    <property type="entry name" value="PGAM"/>
    <property type="match status" value="1"/>
</dbReference>
<proteinExistence type="predicted"/>
<dbReference type="GO" id="GO:0005737">
    <property type="term" value="C:cytoplasm"/>
    <property type="evidence" value="ECO:0007669"/>
    <property type="project" value="TreeGrafter"/>
</dbReference>
<dbReference type="CDD" id="cd07067">
    <property type="entry name" value="HP_PGM_like"/>
    <property type="match status" value="1"/>
</dbReference>
<evidence type="ECO:0000256" key="1">
    <source>
        <dbReference type="PIRSR" id="PIRSR613078-2"/>
    </source>
</evidence>
<dbReference type="SUPFAM" id="SSF53254">
    <property type="entry name" value="Phosphoglycerate mutase-like"/>
    <property type="match status" value="1"/>
</dbReference>
<evidence type="ECO:0000313" key="2">
    <source>
        <dbReference type="EMBL" id="KXB30135.1"/>
    </source>
</evidence>
<dbReference type="InterPro" id="IPR050275">
    <property type="entry name" value="PGM_Phosphatase"/>
</dbReference>
<dbReference type="PANTHER" id="PTHR48100">
    <property type="entry name" value="BROAD-SPECIFICITY PHOSPHATASE YOR283W-RELATED"/>
    <property type="match status" value="1"/>
</dbReference>
<dbReference type="Pfam" id="PF00300">
    <property type="entry name" value="His_Phos_1"/>
    <property type="match status" value="1"/>
</dbReference>
<reference evidence="2 3" key="1">
    <citation type="submission" date="2015-12" db="EMBL/GenBank/DDBJ databases">
        <title>Nitrous oxide reduction kinetics distinguish bacteria harboring typical versus atypical NosZ.</title>
        <authorList>
            <person name="Yoon S."/>
            <person name="Nissen S."/>
            <person name="Park D."/>
            <person name="Sanford R.A."/>
            <person name="Loeffler F.E."/>
        </authorList>
    </citation>
    <scope>NUCLEOTIDE SEQUENCE [LARGE SCALE GENOMIC DNA]</scope>
    <source>
        <strain evidence="2 3">ATCC BAA-841</strain>
    </source>
</reference>
<feature type="binding site" evidence="1">
    <location>
        <begin position="7"/>
        <end position="14"/>
    </location>
    <ligand>
        <name>substrate</name>
    </ligand>
</feature>
<evidence type="ECO:0008006" key="4">
    <source>
        <dbReference type="Google" id="ProtNLM"/>
    </source>
</evidence>
<keyword evidence="3" id="KW-1185">Reference proteome</keyword>
<dbReference type="Proteomes" id="UP000070186">
    <property type="component" value="Unassembled WGS sequence"/>
</dbReference>
<accession>A0A133XGQ9</accession>
<protein>
    <recommendedName>
        <fullName evidence="4">Phosphoglycerate mutase</fullName>
    </recommendedName>
</protein>
<sequence>MILYLIRHGRSQANEQRLVTGTPSDSLSVVGRNQAAGLADWLSKQSVQPERFMVSHWSRARETAEIVFPEADWVTDTRLGETDAGSVANLPLTNFLQDQPNFYANLGNRYPGGESHLDLNARTLACLDEQLQKPCRLMAVVAHSGPITCILQHVLQMDMTSFPAFLPMHATVSVVHFSNQSGVWTGRLAGFALGPAENTVEILHGDH</sequence>
<dbReference type="PANTHER" id="PTHR48100:SF1">
    <property type="entry name" value="HISTIDINE PHOSPHATASE FAMILY PROTEIN-RELATED"/>
    <property type="match status" value="1"/>
</dbReference>
<dbReference type="InterPro" id="IPR013078">
    <property type="entry name" value="His_Pase_superF_clade-1"/>
</dbReference>
<gene>
    <name evidence="2" type="ORF">AT959_12230</name>
</gene>
<feature type="binding site" evidence="1">
    <location>
        <begin position="20"/>
        <end position="21"/>
    </location>
    <ligand>
        <name>substrate</name>
    </ligand>
</feature>
<dbReference type="RefSeq" id="WP_066883458.1">
    <property type="nucleotide sequence ID" value="NZ_LODL01000021.1"/>
</dbReference>
<comment type="caution">
    <text evidence="2">The sequence shown here is derived from an EMBL/GenBank/DDBJ whole genome shotgun (WGS) entry which is preliminary data.</text>
</comment>
<name>A0A133XGQ9_9RHOO</name>